<comment type="similarity">
    <text evidence="1 5">Belongs to the enoyl-CoA hydratase/isomerase family.</text>
</comment>
<dbReference type="Proteomes" id="UP000315677">
    <property type="component" value="Unassembled WGS sequence"/>
</dbReference>
<evidence type="ECO:0000256" key="3">
    <source>
        <dbReference type="ARBA" id="ARBA00023709"/>
    </source>
</evidence>
<comment type="catalytic activity">
    <reaction evidence="4">
        <text>a 4-saturated-(3S)-3-hydroxyacyl-CoA = a (3E)-enoyl-CoA + H2O</text>
        <dbReference type="Rhea" id="RHEA:20724"/>
        <dbReference type="ChEBI" id="CHEBI:15377"/>
        <dbReference type="ChEBI" id="CHEBI:58521"/>
        <dbReference type="ChEBI" id="CHEBI:137480"/>
        <dbReference type="EC" id="4.2.1.17"/>
    </reaction>
</comment>
<organism evidence="6 7">
    <name type="scientific">Pseudonocardia kunmingensis</name>
    <dbReference type="NCBI Taxonomy" id="630975"/>
    <lineage>
        <taxon>Bacteria</taxon>
        <taxon>Bacillati</taxon>
        <taxon>Actinomycetota</taxon>
        <taxon>Actinomycetes</taxon>
        <taxon>Pseudonocardiales</taxon>
        <taxon>Pseudonocardiaceae</taxon>
        <taxon>Pseudonocardia</taxon>
    </lineage>
</organism>
<accession>A0A543DVE0</accession>
<evidence type="ECO:0000256" key="1">
    <source>
        <dbReference type="ARBA" id="ARBA00005254"/>
    </source>
</evidence>
<dbReference type="Pfam" id="PF00378">
    <property type="entry name" value="ECH_1"/>
    <property type="match status" value="1"/>
</dbReference>
<dbReference type="InterPro" id="IPR001753">
    <property type="entry name" value="Enoyl-CoA_hydra/iso"/>
</dbReference>
<dbReference type="EMBL" id="VFPA01000001">
    <property type="protein sequence ID" value="TQM13297.1"/>
    <property type="molecule type" value="Genomic_DNA"/>
</dbReference>
<dbReference type="PROSITE" id="PS00166">
    <property type="entry name" value="ENOYL_COA_HYDRATASE"/>
    <property type="match status" value="1"/>
</dbReference>
<comment type="caution">
    <text evidence="6">The sequence shown here is derived from an EMBL/GenBank/DDBJ whole genome shotgun (WGS) entry which is preliminary data.</text>
</comment>
<dbReference type="Gene3D" id="1.10.12.10">
    <property type="entry name" value="Lyase 2-enoyl-coa Hydratase, Chain A, domain 2"/>
    <property type="match status" value="1"/>
</dbReference>
<dbReference type="InterPro" id="IPR029045">
    <property type="entry name" value="ClpP/crotonase-like_dom_sf"/>
</dbReference>
<evidence type="ECO:0000256" key="2">
    <source>
        <dbReference type="ARBA" id="ARBA00023239"/>
    </source>
</evidence>
<dbReference type="PANTHER" id="PTHR11941:SF54">
    <property type="entry name" value="ENOYL-COA HYDRATASE, MITOCHONDRIAL"/>
    <property type="match status" value="1"/>
</dbReference>
<dbReference type="FunFam" id="1.10.12.10:FF:000001">
    <property type="entry name" value="Probable enoyl-CoA hydratase, mitochondrial"/>
    <property type="match status" value="1"/>
</dbReference>
<dbReference type="InterPro" id="IPR014748">
    <property type="entry name" value="Enoyl-CoA_hydra_C"/>
</dbReference>
<keyword evidence="7" id="KW-1185">Reference proteome</keyword>
<dbReference type="Gene3D" id="3.90.226.10">
    <property type="entry name" value="2-enoyl-CoA Hydratase, Chain A, domain 1"/>
    <property type="match status" value="1"/>
</dbReference>
<name>A0A543DVE0_9PSEU</name>
<dbReference type="GO" id="GO:0006635">
    <property type="term" value="P:fatty acid beta-oxidation"/>
    <property type="evidence" value="ECO:0007669"/>
    <property type="project" value="TreeGrafter"/>
</dbReference>
<protein>
    <submittedName>
        <fullName evidence="6">Enoyl-CoA hydratase/carnithine racemase</fullName>
    </submittedName>
</protein>
<dbReference type="InterPro" id="IPR018376">
    <property type="entry name" value="Enoyl-CoA_hyd/isom_CS"/>
</dbReference>
<comment type="catalytic activity">
    <reaction evidence="3">
        <text>a (3S)-3-hydroxyacyl-CoA = a (2E)-enoyl-CoA + H2O</text>
        <dbReference type="Rhea" id="RHEA:16105"/>
        <dbReference type="ChEBI" id="CHEBI:15377"/>
        <dbReference type="ChEBI" id="CHEBI:57318"/>
        <dbReference type="ChEBI" id="CHEBI:58856"/>
        <dbReference type="EC" id="4.2.1.17"/>
    </reaction>
</comment>
<dbReference type="GO" id="GO:0004300">
    <property type="term" value="F:enoyl-CoA hydratase activity"/>
    <property type="evidence" value="ECO:0007669"/>
    <property type="project" value="UniProtKB-EC"/>
</dbReference>
<dbReference type="PANTHER" id="PTHR11941">
    <property type="entry name" value="ENOYL-COA HYDRATASE-RELATED"/>
    <property type="match status" value="1"/>
</dbReference>
<reference evidence="6 7" key="1">
    <citation type="submission" date="2019-06" db="EMBL/GenBank/DDBJ databases">
        <title>Sequencing the genomes of 1000 actinobacteria strains.</title>
        <authorList>
            <person name="Klenk H.-P."/>
        </authorList>
    </citation>
    <scope>NUCLEOTIDE SEQUENCE [LARGE SCALE GENOMIC DNA]</scope>
    <source>
        <strain evidence="6 7">DSM 45301</strain>
    </source>
</reference>
<evidence type="ECO:0000313" key="7">
    <source>
        <dbReference type="Proteomes" id="UP000315677"/>
    </source>
</evidence>
<gene>
    <name evidence="6" type="ORF">FB558_0029</name>
</gene>
<sequence>MSAVGDVPVLLRVAGPVATVVLDAPPLNLLGARAKAALTQIFEEIACCADVRVVVLRGAGPRAFSAGADIREFPERIRTGSAYDVSRAGQLMTAAIRGCGRPVIAAIDGVAFGAGLEIALAADFRLASHRAQFAFPEITRGVFPGNGGSQLLTRLVGPSRAKRLMLFGAPIDGHEAFRIGLVDEVVPAGRLDETTERWARELAGRPGVAVRCVRELVDRGGVTSLEEGLAMEAELFARVFATDDVREGVAAFVERREPSFSHR</sequence>
<dbReference type="RefSeq" id="WP_170231125.1">
    <property type="nucleotide sequence ID" value="NZ_VFPA01000001.1"/>
</dbReference>
<dbReference type="CDD" id="cd06558">
    <property type="entry name" value="crotonase-like"/>
    <property type="match status" value="1"/>
</dbReference>
<evidence type="ECO:0000313" key="6">
    <source>
        <dbReference type="EMBL" id="TQM13297.1"/>
    </source>
</evidence>
<evidence type="ECO:0000256" key="5">
    <source>
        <dbReference type="RuleBase" id="RU003707"/>
    </source>
</evidence>
<dbReference type="SUPFAM" id="SSF52096">
    <property type="entry name" value="ClpP/crotonase"/>
    <property type="match status" value="1"/>
</dbReference>
<evidence type="ECO:0000256" key="4">
    <source>
        <dbReference type="ARBA" id="ARBA00023717"/>
    </source>
</evidence>
<dbReference type="AlphaFoldDB" id="A0A543DVE0"/>
<keyword evidence="2" id="KW-0456">Lyase</keyword>
<proteinExistence type="inferred from homology"/>